<dbReference type="InParanoid" id="A0A0C3FJV3"/>
<dbReference type="STRING" id="765440.A0A0C3FJV3"/>
<evidence type="ECO:0000313" key="2">
    <source>
        <dbReference type="EMBL" id="KIM80159.1"/>
    </source>
</evidence>
<dbReference type="AlphaFoldDB" id="A0A0C3FJV3"/>
<accession>A0A0C3FJV3</accession>
<organism evidence="2 3">
    <name type="scientific">Piloderma croceum (strain F 1598)</name>
    <dbReference type="NCBI Taxonomy" id="765440"/>
    <lineage>
        <taxon>Eukaryota</taxon>
        <taxon>Fungi</taxon>
        <taxon>Dikarya</taxon>
        <taxon>Basidiomycota</taxon>
        <taxon>Agaricomycotina</taxon>
        <taxon>Agaricomycetes</taxon>
        <taxon>Agaricomycetidae</taxon>
        <taxon>Atheliales</taxon>
        <taxon>Atheliaceae</taxon>
        <taxon>Piloderma</taxon>
    </lineage>
</organism>
<protein>
    <recommendedName>
        <fullName evidence="1">DUF6699 domain-containing protein</fullName>
    </recommendedName>
</protein>
<gene>
    <name evidence="2" type="ORF">PILCRDRAFT_537472</name>
</gene>
<dbReference type="InterPro" id="IPR046522">
    <property type="entry name" value="DUF6699"/>
</dbReference>
<name>A0A0C3FJV3_PILCF</name>
<reference evidence="3" key="2">
    <citation type="submission" date="2015-01" db="EMBL/GenBank/DDBJ databases">
        <title>Evolutionary Origins and Diversification of the Mycorrhizal Mutualists.</title>
        <authorList>
            <consortium name="DOE Joint Genome Institute"/>
            <consortium name="Mycorrhizal Genomics Consortium"/>
            <person name="Kohler A."/>
            <person name="Kuo A."/>
            <person name="Nagy L.G."/>
            <person name="Floudas D."/>
            <person name="Copeland A."/>
            <person name="Barry K.W."/>
            <person name="Cichocki N."/>
            <person name="Veneault-Fourrey C."/>
            <person name="LaButti K."/>
            <person name="Lindquist E.A."/>
            <person name="Lipzen A."/>
            <person name="Lundell T."/>
            <person name="Morin E."/>
            <person name="Murat C."/>
            <person name="Riley R."/>
            <person name="Ohm R."/>
            <person name="Sun H."/>
            <person name="Tunlid A."/>
            <person name="Henrissat B."/>
            <person name="Grigoriev I.V."/>
            <person name="Hibbett D.S."/>
            <person name="Martin F."/>
        </authorList>
    </citation>
    <scope>NUCLEOTIDE SEQUENCE [LARGE SCALE GENOMIC DNA]</scope>
    <source>
        <strain evidence="3">F 1598</strain>
    </source>
</reference>
<dbReference type="HOGENOM" id="CLU_086743_0_0_1"/>
<evidence type="ECO:0000313" key="3">
    <source>
        <dbReference type="Proteomes" id="UP000054166"/>
    </source>
</evidence>
<keyword evidence="3" id="KW-1185">Reference proteome</keyword>
<reference evidence="2 3" key="1">
    <citation type="submission" date="2014-04" db="EMBL/GenBank/DDBJ databases">
        <authorList>
            <consortium name="DOE Joint Genome Institute"/>
            <person name="Kuo A."/>
            <person name="Tarkka M."/>
            <person name="Buscot F."/>
            <person name="Kohler A."/>
            <person name="Nagy L.G."/>
            <person name="Floudas D."/>
            <person name="Copeland A."/>
            <person name="Barry K.W."/>
            <person name="Cichocki N."/>
            <person name="Veneault-Fourrey C."/>
            <person name="LaButti K."/>
            <person name="Lindquist E.A."/>
            <person name="Lipzen A."/>
            <person name="Lundell T."/>
            <person name="Morin E."/>
            <person name="Murat C."/>
            <person name="Sun H."/>
            <person name="Tunlid A."/>
            <person name="Henrissat B."/>
            <person name="Grigoriev I.V."/>
            <person name="Hibbett D.S."/>
            <person name="Martin F."/>
            <person name="Nordberg H.P."/>
            <person name="Cantor M.N."/>
            <person name="Hua S.X."/>
        </authorList>
    </citation>
    <scope>NUCLEOTIDE SEQUENCE [LARGE SCALE GENOMIC DNA]</scope>
    <source>
        <strain evidence="2 3">F 1598</strain>
    </source>
</reference>
<feature type="domain" description="DUF6699" evidence="1">
    <location>
        <begin position="117"/>
        <end position="253"/>
    </location>
</feature>
<sequence>MPELPQEMPTLMQWNFPTGSLAWSPHPAPHPNVPATAFWGGNSVLQGLPQNTPRWYPRTPLNPQQTAQLTGGWPLPGADPEWTPGTWPPVAWGASVPVQLAPCLIPNPANPNMPQMIWDISQNPVRAQRITGAHAIISLGSQFHQQATVPAAEEVHIAVQSAFVEHFWGPIKVTSKTALTVWDILFGIYMFFQTPLTQMEVDYMQTLDENNYDSLVEACRARCNVTPALPGFERLQGLKRIDILGDQRGFWGLWITFDDFSNTWHLNLGLVNLRPGLPGW</sequence>
<dbReference type="OrthoDB" id="3241567at2759"/>
<dbReference type="EMBL" id="KN833005">
    <property type="protein sequence ID" value="KIM80159.1"/>
    <property type="molecule type" value="Genomic_DNA"/>
</dbReference>
<evidence type="ECO:0000259" key="1">
    <source>
        <dbReference type="Pfam" id="PF20415"/>
    </source>
</evidence>
<dbReference type="Proteomes" id="UP000054166">
    <property type="component" value="Unassembled WGS sequence"/>
</dbReference>
<dbReference type="Pfam" id="PF20415">
    <property type="entry name" value="DUF6699"/>
    <property type="match status" value="1"/>
</dbReference>
<proteinExistence type="predicted"/>